<evidence type="ECO:0000313" key="2">
    <source>
        <dbReference type="Proteomes" id="UP000244335"/>
    </source>
</evidence>
<accession>A0AA92C4P3</accession>
<sequence>MVEFRERIGPLLKELNLRSQTQENDGGIEVYFVPRKKEHDPYLSHSTVSIFFDDRETAGLREATWERAWLSVEQHERRPIGDTGWYHRRWWDSEFSKLPTEREEMWQFIEQNFRERPFVTMEIGSDEIESEELYDAYQNIVSLPEHLRIEGLAIEQQLTDEGLVESIVFDDVHGRQVRLEFHQVGAKCRAFVDGEPVGFFHNSRESTVATMAYFLYADNSERAGYHLRF</sequence>
<dbReference type="Proteomes" id="UP000244335">
    <property type="component" value="Unassembled WGS sequence"/>
</dbReference>
<reference evidence="1 2" key="1">
    <citation type="submission" date="2018-04" db="EMBL/GenBank/DDBJ databases">
        <authorList>
            <person name="Hagen T."/>
        </authorList>
    </citation>
    <scope>NUCLEOTIDE SEQUENCE [LARGE SCALE GENOMIC DNA]</scope>
    <source>
        <strain evidence="1 2">TPD7009</strain>
    </source>
</reference>
<dbReference type="AlphaFoldDB" id="A0AA92C4P3"/>
<name>A0AA92C4P3_RHIRH</name>
<proteinExistence type="predicted"/>
<evidence type="ECO:0000313" key="1">
    <source>
        <dbReference type="EMBL" id="PVE55330.1"/>
    </source>
</evidence>
<dbReference type="EMBL" id="QDFR01000002">
    <property type="protein sequence ID" value="PVE55330.1"/>
    <property type="molecule type" value="Genomic_DNA"/>
</dbReference>
<gene>
    <name evidence="1" type="ORF">DC430_09010</name>
</gene>
<protein>
    <submittedName>
        <fullName evidence="1">Uncharacterized protein</fullName>
    </submittedName>
</protein>
<organism evidence="1 2">
    <name type="scientific">Rhizobium rhizogenes</name>
    <name type="common">Agrobacterium rhizogenes</name>
    <dbReference type="NCBI Taxonomy" id="359"/>
    <lineage>
        <taxon>Bacteria</taxon>
        <taxon>Pseudomonadati</taxon>
        <taxon>Pseudomonadota</taxon>
        <taxon>Alphaproteobacteria</taxon>
        <taxon>Hyphomicrobiales</taxon>
        <taxon>Rhizobiaceae</taxon>
        <taxon>Rhizobium/Agrobacterium group</taxon>
        <taxon>Rhizobium</taxon>
    </lineage>
</organism>
<comment type="caution">
    <text evidence="1">The sequence shown here is derived from an EMBL/GenBank/DDBJ whole genome shotgun (WGS) entry which is preliminary data.</text>
</comment>